<feature type="domain" description="EthD" evidence="1">
    <location>
        <begin position="10"/>
        <end position="89"/>
    </location>
</feature>
<dbReference type="Proteomes" id="UP000189935">
    <property type="component" value="Chromosome I"/>
</dbReference>
<proteinExistence type="predicted"/>
<reference evidence="2 3" key="1">
    <citation type="submission" date="2016-11" db="EMBL/GenBank/DDBJ databases">
        <authorList>
            <person name="Jaros S."/>
            <person name="Januszkiewicz K."/>
            <person name="Wedrychowicz H."/>
        </authorList>
    </citation>
    <scope>NUCLEOTIDE SEQUENCE [LARGE SCALE GENOMIC DNA]</scope>
    <source>
        <strain evidence="2 3">GAS499</strain>
    </source>
</reference>
<dbReference type="PANTHER" id="PTHR40260:SF2">
    <property type="entry name" value="BLR8190 PROTEIN"/>
    <property type="match status" value="1"/>
</dbReference>
<dbReference type="RefSeq" id="WP_079541988.1">
    <property type="nucleotide sequence ID" value="NZ_LT670844.1"/>
</dbReference>
<evidence type="ECO:0000313" key="2">
    <source>
        <dbReference type="EMBL" id="SHL00583.1"/>
    </source>
</evidence>
<name>A0A1M6X3T2_9BRAD</name>
<dbReference type="Gene3D" id="3.30.70.100">
    <property type="match status" value="1"/>
</dbReference>
<dbReference type="Pfam" id="PF07110">
    <property type="entry name" value="EthD"/>
    <property type="match status" value="1"/>
</dbReference>
<protein>
    <recommendedName>
        <fullName evidence="1">EthD domain-containing protein</fullName>
    </recommendedName>
</protein>
<evidence type="ECO:0000313" key="3">
    <source>
        <dbReference type="Proteomes" id="UP000189935"/>
    </source>
</evidence>
<dbReference type="PANTHER" id="PTHR40260">
    <property type="entry name" value="BLR8190 PROTEIN"/>
    <property type="match status" value="1"/>
</dbReference>
<dbReference type="EMBL" id="LT670844">
    <property type="protein sequence ID" value="SHL00583.1"/>
    <property type="molecule type" value="Genomic_DNA"/>
</dbReference>
<organism evidence="2 3">
    <name type="scientific">Bradyrhizobium lablabi</name>
    <dbReference type="NCBI Taxonomy" id="722472"/>
    <lineage>
        <taxon>Bacteria</taxon>
        <taxon>Pseudomonadati</taxon>
        <taxon>Pseudomonadota</taxon>
        <taxon>Alphaproteobacteria</taxon>
        <taxon>Hyphomicrobiales</taxon>
        <taxon>Nitrobacteraceae</taxon>
        <taxon>Bradyrhizobium</taxon>
    </lineage>
</organism>
<dbReference type="SUPFAM" id="SSF54909">
    <property type="entry name" value="Dimeric alpha+beta barrel"/>
    <property type="match status" value="1"/>
</dbReference>
<dbReference type="NCBIfam" id="TIGR02118">
    <property type="entry name" value="EthD family reductase"/>
    <property type="match status" value="1"/>
</dbReference>
<accession>A0A1M6X3T2</accession>
<dbReference type="AlphaFoldDB" id="A0A1M6X3T2"/>
<dbReference type="GO" id="GO:0016491">
    <property type="term" value="F:oxidoreductase activity"/>
    <property type="evidence" value="ECO:0007669"/>
    <property type="project" value="InterPro"/>
</dbReference>
<sequence length="102" mass="10702">MADVVVLYKTPKDPAAFDKYYAETHIPLAKKMPGLRKFQVSRGPVATPAGPSGIHLIATLTFDSMAAVQNAFGSAEGKATAADVPKFATGGADIMFSDTKDV</sequence>
<dbReference type="OrthoDB" id="5294870at2"/>
<gene>
    <name evidence="2" type="ORF">SAMN05444159_4753</name>
</gene>
<dbReference type="InterPro" id="IPR011008">
    <property type="entry name" value="Dimeric_a/b-barrel"/>
</dbReference>
<evidence type="ECO:0000259" key="1">
    <source>
        <dbReference type="Pfam" id="PF07110"/>
    </source>
</evidence>
<dbReference type="InterPro" id="IPR009799">
    <property type="entry name" value="EthD_dom"/>
</dbReference>